<dbReference type="SUPFAM" id="SSF55594">
    <property type="entry name" value="HPr-like"/>
    <property type="match status" value="1"/>
</dbReference>
<dbReference type="NCBIfam" id="TIGR01003">
    <property type="entry name" value="PTS_HPr_family"/>
    <property type="match status" value="1"/>
</dbReference>
<keyword evidence="8" id="KW-0460">Magnesium</keyword>
<dbReference type="SUPFAM" id="SSF52009">
    <property type="entry name" value="Phosphohistidine domain"/>
    <property type="match status" value="1"/>
</dbReference>
<dbReference type="InterPro" id="IPR036618">
    <property type="entry name" value="PtsI_HPr-bd_sf"/>
</dbReference>
<evidence type="ECO:0000256" key="2">
    <source>
        <dbReference type="ARBA" id="ARBA00007837"/>
    </source>
</evidence>
<evidence type="ECO:0000256" key="5">
    <source>
        <dbReference type="ARBA" id="ARBA00022679"/>
    </source>
</evidence>
<keyword evidence="5" id="KW-0808">Transferase</keyword>
<comment type="cofactor">
    <cofactor evidence="1">
        <name>Mg(2+)</name>
        <dbReference type="ChEBI" id="CHEBI:18420"/>
    </cofactor>
</comment>
<evidence type="ECO:0000256" key="8">
    <source>
        <dbReference type="ARBA" id="ARBA00022842"/>
    </source>
</evidence>
<dbReference type="PRINTS" id="PR00107">
    <property type="entry name" value="PHOSPHOCPHPR"/>
</dbReference>
<dbReference type="Pfam" id="PF02896">
    <property type="entry name" value="PEP-utilizers_C"/>
    <property type="match status" value="1"/>
</dbReference>
<proteinExistence type="inferred from homology"/>
<dbReference type="Gene3D" id="3.20.20.60">
    <property type="entry name" value="Phosphoenolpyruvate-binding domains"/>
    <property type="match status" value="1"/>
</dbReference>
<dbReference type="AlphaFoldDB" id="A0AB38YIP4"/>
<dbReference type="Gene3D" id="3.50.30.10">
    <property type="entry name" value="Phosphohistidine domain"/>
    <property type="match status" value="1"/>
</dbReference>
<dbReference type="SUPFAM" id="SSF51621">
    <property type="entry name" value="Phosphoenolpyruvate/pyruvate domain"/>
    <property type="match status" value="1"/>
</dbReference>
<dbReference type="PROSITE" id="PS51350">
    <property type="entry name" value="PTS_HPR_DOM"/>
    <property type="match status" value="1"/>
</dbReference>
<gene>
    <name evidence="11" type="ORF">NFC81_03955</name>
</gene>
<accession>A0AB38YIP4</accession>
<reference evidence="11" key="1">
    <citation type="submission" date="2022-07" db="EMBL/GenBank/DDBJ databases">
        <title>Complete genome sequence of Salinispirillum sp. LH10-3-1 capable of multiple carbohydrate inversion isolated from a soda lake.</title>
        <authorList>
            <person name="Liu J."/>
            <person name="Zhai Y."/>
            <person name="Zhang H."/>
            <person name="Yang H."/>
            <person name="Qu J."/>
            <person name="Li J."/>
        </authorList>
    </citation>
    <scope>NUCLEOTIDE SEQUENCE</scope>
    <source>
        <strain evidence="11">LH 10-3-1</strain>
    </source>
</reference>
<comment type="similarity">
    <text evidence="2">Belongs to the PEP-utilizing enzyme family.</text>
</comment>
<protein>
    <submittedName>
        <fullName evidence="11">HPr family phosphocarrier protein</fullName>
    </submittedName>
</protein>
<name>A0AB38YIP4_9GAMM</name>
<keyword evidence="4" id="KW-0813">Transport</keyword>
<dbReference type="PROSITE" id="PS51094">
    <property type="entry name" value="PTS_EIIA_TYPE_2"/>
    <property type="match status" value="1"/>
</dbReference>
<dbReference type="GO" id="GO:0016301">
    <property type="term" value="F:kinase activity"/>
    <property type="evidence" value="ECO:0007669"/>
    <property type="project" value="UniProtKB-KW"/>
</dbReference>
<dbReference type="Gene3D" id="3.40.930.10">
    <property type="entry name" value="Mannitol-specific EII, Chain A"/>
    <property type="match status" value="1"/>
</dbReference>
<evidence type="ECO:0000259" key="10">
    <source>
        <dbReference type="PROSITE" id="PS51350"/>
    </source>
</evidence>
<feature type="domain" description="HPr" evidence="10">
    <location>
        <begin position="128"/>
        <end position="215"/>
    </location>
</feature>
<dbReference type="InterPro" id="IPR008731">
    <property type="entry name" value="PTS_EIN"/>
</dbReference>
<keyword evidence="6" id="KW-0479">Metal-binding</keyword>
<evidence type="ECO:0000256" key="1">
    <source>
        <dbReference type="ARBA" id="ARBA00001946"/>
    </source>
</evidence>
<dbReference type="InterPro" id="IPR036637">
    <property type="entry name" value="Phosphohistidine_dom_sf"/>
</dbReference>
<dbReference type="CDD" id="cd00211">
    <property type="entry name" value="PTS_IIA_fru"/>
    <property type="match status" value="1"/>
</dbReference>
<evidence type="ECO:0000259" key="9">
    <source>
        <dbReference type="PROSITE" id="PS51094"/>
    </source>
</evidence>
<evidence type="ECO:0000256" key="7">
    <source>
        <dbReference type="ARBA" id="ARBA00022777"/>
    </source>
</evidence>
<dbReference type="Gene3D" id="1.10.274.10">
    <property type="entry name" value="PtsI, HPr-binding domain"/>
    <property type="match status" value="1"/>
</dbReference>
<dbReference type="SUPFAM" id="SSF55804">
    <property type="entry name" value="Phoshotransferase/anion transport protein"/>
    <property type="match status" value="1"/>
</dbReference>
<keyword evidence="3" id="KW-0597">Phosphoprotein</keyword>
<dbReference type="GO" id="GO:0046872">
    <property type="term" value="F:metal ion binding"/>
    <property type="evidence" value="ECO:0007669"/>
    <property type="project" value="UniProtKB-KW"/>
</dbReference>
<evidence type="ECO:0000313" key="11">
    <source>
        <dbReference type="EMBL" id="WLD58949.1"/>
    </source>
</evidence>
<dbReference type="InterPro" id="IPR016152">
    <property type="entry name" value="PTrfase/Anion_transptr"/>
</dbReference>
<dbReference type="Pfam" id="PF05524">
    <property type="entry name" value="PEP-utilisers_N"/>
    <property type="match status" value="1"/>
</dbReference>
<dbReference type="RefSeq" id="WP_304996237.1">
    <property type="nucleotide sequence ID" value="NZ_CP101717.1"/>
</dbReference>
<keyword evidence="4" id="KW-0762">Sugar transport</keyword>
<dbReference type="InterPro" id="IPR018274">
    <property type="entry name" value="PEP_util_AS"/>
</dbReference>
<dbReference type="Pfam" id="PF00381">
    <property type="entry name" value="PTS-HPr"/>
    <property type="match status" value="1"/>
</dbReference>
<dbReference type="InterPro" id="IPR008279">
    <property type="entry name" value="PEP-util_enz_mobile_dom"/>
</dbReference>
<keyword evidence="7" id="KW-0418">Kinase</keyword>
<evidence type="ECO:0000256" key="3">
    <source>
        <dbReference type="ARBA" id="ARBA00022553"/>
    </source>
</evidence>
<dbReference type="Pfam" id="PF00391">
    <property type="entry name" value="PEP-utilizers"/>
    <property type="match status" value="1"/>
</dbReference>
<dbReference type="CDD" id="cd00367">
    <property type="entry name" value="PTS-HPr_like"/>
    <property type="match status" value="1"/>
</dbReference>
<dbReference type="PROSITE" id="PS00372">
    <property type="entry name" value="PTS_EIIA_TYPE_2_HIS"/>
    <property type="match status" value="1"/>
</dbReference>
<organism evidence="11">
    <name type="scientific">Salinispirillum sp. LH 10-3-1</name>
    <dbReference type="NCBI Taxonomy" id="2952525"/>
    <lineage>
        <taxon>Bacteria</taxon>
        <taxon>Pseudomonadati</taxon>
        <taxon>Pseudomonadota</taxon>
        <taxon>Gammaproteobacteria</taxon>
        <taxon>Oceanospirillales</taxon>
        <taxon>Saccharospirillaceae</taxon>
        <taxon>Salinispirillum</taxon>
    </lineage>
</organism>
<dbReference type="InterPro" id="IPR000032">
    <property type="entry name" value="HPr-like"/>
</dbReference>
<dbReference type="InterPro" id="IPR001020">
    <property type="entry name" value="PTS_HPr_His_P_site"/>
</dbReference>
<dbReference type="InterPro" id="IPR035895">
    <property type="entry name" value="HPr-like_sf"/>
</dbReference>
<dbReference type="Pfam" id="PF00359">
    <property type="entry name" value="PTS_EIIA_2"/>
    <property type="match status" value="1"/>
</dbReference>
<dbReference type="InterPro" id="IPR002178">
    <property type="entry name" value="PTS_EIIA_type-2_dom"/>
</dbReference>
<dbReference type="PROSITE" id="PS00370">
    <property type="entry name" value="PEP_ENZYMES_PHOS_SITE"/>
    <property type="match status" value="1"/>
</dbReference>
<dbReference type="InterPro" id="IPR050499">
    <property type="entry name" value="PEP-utilizing_PTS_enzyme"/>
</dbReference>
<dbReference type="Gene3D" id="3.30.1340.10">
    <property type="entry name" value="HPr-like"/>
    <property type="match status" value="1"/>
</dbReference>
<dbReference type="EMBL" id="CP101717">
    <property type="protein sequence ID" value="WLD58949.1"/>
    <property type="molecule type" value="Genomic_DNA"/>
</dbReference>
<sequence>MVNAGYMAEPYINSMRGREAVANTLLGNGIAIPHGLQEDRDYIHRTGIAVLQLPEGVVWKGGEKAHLIVGIAARSDEHIQVLSNLTDVLANPALADELAHTPDAERIVQVLNGEAVTPAADPQLPDFARKRTLTYPAGAGLHARPATTFVDMAGLFKADILVRHNDKTADGKAMSSLLRLGVTGGSTIVLSAEGPDADAALDALCEGVAAGLGDEAHAEEPMAVVDRHYDGELLSGGAGAPGIAVAPLVVWQPGDVQISAVAGTVAEEGAKLDSAVQQAITNLDALIAESEQSKQQDQQGIFQAHRALLRDPDVVSEVRTALASGTSAASAWWTSLSRRAAEQSQVADERLAARAADWRDIGQRVLALLDPSAVGNSAPVLAEPAILVAADLTPSQTATLDKDKVLAIVTAQGGPTSHTAILARALGIPALVGMGSDVLQARSERAIADGDAGILVISPTENDLTRAAATQRAGEVARQVAYEERFQPALMLDAARIEVVGNTGSVSDTSEVLEYGGEGVGLLRSEFLFLGRDTAPTEDEQYQAYKAMVDTLNGFPLIIRTLDIGGDKVVPYLNLPHEDNPFLGVRDIGTMLIPVELITAGNVSSFCAWARCE</sequence>
<dbReference type="InterPro" id="IPR015813">
    <property type="entry name" value="Pyrv/PenolPyrv_kinase-like_dom"/>
</dbReference>
<dbReference type="InterPro" id="IPR000121">
    <property type="entry name" value="PEP_util_C"/>
</dbReference>
<evidence type="ECO:0000256" key="4">
    <source>
        <dbReference type="ARBA" id="ARBA00022597"/>
    </source>
</evidence>
<dbReference type="GO" id="GO:0009401">
    <property type="term" value="P:phosphoenolpyruvate-dependent sugar phosphotransferase system"/>
    <property type="evidence" value="ECO:0007669"/>
    <property type="project" value="InterPro"/>
</dbReference>
<evidence type="ECO:0000256" key="6">
    <source>
        <dbReference type="ARBA" id="ARBA00022723"/>
    </source>
</evidence>
<feature type="domain" description="PTS EIIA type-2" evidence="9">
    <location>
        <begin position="1"/>
        <end position="114"/>
    </location>
</feature>
<dbReference type="PROSITE" id="PS00369">
    <property type="entry name" value="PTS_HPR_HIS"/>
    <property type="match status" value="1"/>
</dbReference>
<dbReference type="SUPFAM" id="SSF47831">
    <property type="entry name" value="Enzyme I of the PEP:sugar phosphotransferase system HPr-binding (sub)domain"/>
    <property type="match status" value="1"/>
</dbReference>
<dbReference type="InterPro" id="IPR040442">
    <property type="entry name" value="Pyrv_kinase-like_dom_sf"/>
</dbReference>
<dbReference type="PANTHER" id="PTHR46244">
    <property type="entry name" value="PHOSPHOENOLPYRUVATE-PROTEIN PHOSPHOTRANSFERASE"/>
    <property type="match status" value="1"/>
</dbReference>
<dbReference type="PANTHER" id="PTHR46244:SF6">
    <property type="entry name" value="PHOSPHOENOLPYRUVATE-PROTEIN PHOSPHOTRANSFERASE"/>
    <property type="match status" value="1"/>
</dbReference>